<dbReference type="PROSITE" id="PS50164">
    <property type="entry name" value="GIY_YIG"/>
    <property type="match status" value="1"/>
</dbReference>
<keyword evidence="2" id="KW-0472">Membrane</keyword>
<dbReference type="PANTHER" id="PTHR34477">
    <property type="entry name" value="UPF0213 PROTEIN YHBQ"/>
    <property type="match status" value="1"/>
</dbReference>
<keyword evidence="2" id="KW-0812">Transmembrane</keyword>
<dbReference type="InterPro" id="IPR035901">
    <property type="entry name" value="GIY-YIG_endonuc_sf"/>
</dbReference>
<dbReference type="Gene3D" id="3.40.1440.10">
    <property type="entry name" value="GIY-YIG endonuclease"/>
    <property type="match status" value="1"/>
</dbReference>
<gene>
    <name evidence="4" type="ORF">LVJ82_10515</name>
</gene>
<dbReference type="EMBL" id="CP091511">
    <property type="protein sequence ID" value="UOO87925.1"/>
    <property type="molecule type" value="Genomic_DNA"/>
</dbReference>
<dbReference type="CDD" id="cd10456">
    <property type="entry name" value="GIY-YIG_UPF0213"/>
    <property type="match status" value="1"/>
</dbReference>
<accession>A0ABY4DWN6</accession>
<evidence type="ECO:0000313" key="4">
    <source>
        <dbReference type="EMBL" id="UOO87925.1"/>
    </source>
</evidence>
<name>A0ABY4DWN6_9NEIS</name>
<proteinExistence type="inferred from homology"/>
<evidence type="ECO:0000259" key="3">
    <source>
        <dbReference type="PROSITE" id="PS50164"/>
    </source>
</evidence>
<dbReference type="RefSeq" id="WP_058356636.1">
    <property type="nucleotide sequence ID" value="NZ_CABKVG010000009.1"/>
</dbReference>
<evidence type="ECO:0000313" key="5">
    <source>
        <dbReference type="Proteomes" id="UP000832011"/>
    </source>
</evidence>
<feature type="transmembrane region" description="Helical" evidence="2">
    <location>
        <begin position="12"/>
        <end position="30"/>
    </location>
</feature>
<dbReference type="SUPFAM" id="SSF82771">
    <property type="entry name" value="GIY-YIG endonuclease"/>
    <property type="match status" value="1"/>
</dbReference>
<dbReference type="Pfam" id="PF01541">
    <property type="entry name" value="GIY-YIG"/>
    <property type="match status" value="1"/>
</dbReference>
<dbReference type="InterPro" id="IPR000305">
    <property type="entry name" value="GIY-YIG_endonuc"/>
</dbReference>
<keyword evidence="5" id="KW-1185">Reference proteome</keyword>
<evidence type="ECO:0000256" key="2">
    <source>
        <dbReference type="SAM" id="Phobius"/>
    </source>
</evidence>
<comment type="similarity">
    <text evidence="1">Belongs to the UPF0213 family.</text>
</comment>
<feature type="domain" description="GIY-YIG" evidence="3">
    <location>
        <begin position="12"/>
        <end position="88"/>
    </location>
</feature>
<dbReference type="Proteomes" id="UP000832011">
    <property type="component" value="Chromosome"/>
</dbReference>
<keyword evidence="2" id="KW-1133">Transmembrane helix</keyword>
<protein>
    <submittedName>
        <fullName evidence="4">GIY-YIG nuclease family protein</fullName>
    </submittedName>
</protein>
<sequence>MNELLNPTTEQGAWSMYLILCANGALYCGISNDVDKRWKAHCAGKGAKFTRMHKPVALRVLYADLSESAARQSEYRTKQLSSQQKQLLWQDLPAYLSAQQAACKPI</sequence>
<dbReference type="PANTHER" id="PTHR34477:SF1">
    <property type="entry name" value="UPF0213 PROTEIN YHBQ"/>
    <property type="match status" value="1"/>
</dbReference>
<reference evidence="4 5" key="1">
    <citation type="journal article" date="2022" name="Res Sq">
        <title>Evolution of multicellular longitudinally dividing oral cavity symbionts (Neisseriaceae).</title>
        <authorList>
            <person name="Nyongesa S."/>
            <person name="Weber P."/>
            <person name="Bernet E."/>
            <person name="Pullido F."/>
            <person name="Nieckarz M."/>
            <person name="Delaby M."/>
            <person name="Nieves C."/>
            <person name="Viehboeck T."/>
            <person name="Krause N."/>
            <person name="Rivera-Millot A."/>
            <person name="Nakamura A."/>
            <person name="Vischer N."/>
            <person name="VanNieuwenhze M."/>
            <person name="Brun Y."/>
            <person name="Cava F."/>
            <person name="Bulgheresi S."/>
            <person name="Veyrier F."/>
        </authorList>
    </citation>
    <scope>NUCLEOTIDE SEQUENCE [LARGE SCALE GENOMIC DNA]</scope>
    <source>
        <strain evidence="4 5">SN4</strain>
    </source>
</reference>
<dbReference type="InterPro" id="IPR050190">
    <property type="entry name" value="UPF0213_domain"/>
</dbReference>
<organism evidence="4 5">
    <name type="scientific">Vitreoscilla massiliensis</name>
    <dbReference type="NCBI Taxonomy" id="1689272"/>
    <lineage>
        <taxon>Bacteria</taxon>
        <taxon>Pseudomonadati</taxon>
        <taxon>Pseudomonadota</taxon>
        <taxon>Betaproteobacteria</taxon>
        <taxon>Neisseriales</taxon>
        <taxon>Neisseriaceae</taxon>
        <taxon>Vitreoscilla</taxon>
    </lineage>
</organism>
<evidence type="ECO:0000256" key="1">
    <source>
        <dbReference type="ARBA" id="ARBA00007435"/>
    </source>
</evidence>